<keyword evidence="3" id="KW-0325">Glycoprotein</keyword>
<dbReference type="PANTHER" id="PTHR10340:SF57">
    <property type="entry name" value="METALLOPHOS DOMAIN-CONTAINING PROTEIN"/>
    <property type="match status" value="1"/>
</dbReference>
<dbReference type="InterPro" id="IPR008139">
    <property type="entry name" value="SaposinB_dom"/>
</dbReference>
<evidence type="ECO:0000256" key="1">
    <source>
        <dbReference type="ARBA" id="ARBA00022801"/>
    </source>
</evidence>
<evidence type="ECO:0000313" key="7">
    <source>
        <dbReference type="Proteomes" id="UP000749646"/>
    </source>
</evidence>
<dbReference type="Proteomes" id="UP000749646">
    <property type="component" value="Unassembled WGS sequence"/>
</dbReference>
<dbReference type="PANTHER" id="PTHR10340">
    <property type="entry name" value="SPHINGOMYELIN PHOSPHODIESTERASE"/>
    <property type="match status" value="1"/>
</dbReference>
<dbReference type="GO" id="GO:0016787">
    <property type="term" value="F:hydrolase activity"/>
    <property type="evidence" value="ECO:0007669"/>
    <property type="project" value="UniProtKB-KW"/>
</dbReference>
<dbReference type="InterPro" id="IPR029052">
    <property type="entry name" value="Metallo-depent_PP-like"/>
</dbReference>
<comment type="caution">
    <text evidence="6">The sequence shown here is derived from an EMBL/GenBank/DDBJ whole genome shotgun (WGS) entry which is preliminary data.</text>
</comment>
<feature type="signal peptide" evidence="4">
    <location>
        <begin position="1"/>
        <end position="20"/>
    </location>
</feature>
<sequence>MKINTQSIILSLVAASTVIAAPAPIQKRNWVVDKLKPLFSEAVKTLSCTACVAALIGVKEVSLLNKNWVLSAGRELCPALAKQAPEVCDGMVELYGNALIESVIKADISSGDGKLICHSLGSLCPAPAVTSGTLTFPKPKPAKPVAPTASGQLIDVLHLSDWHVDELYAPGSEAVCGKPTCCRKFTDSPTTPQRAASSWGDYGCDTPVKLTQDLLKYIPKVANVSFAVMTGD</sequence>
<evidence type="ECO:0000256" key="3">
    <source>
        <dbReference type="ARBA" id="ARBA00023180"/>
    </source>
</evidence>
<proteinExistence type="predicted"/>
<reference evidence="6" key="1">
    <citation type="journal article" date="2020" name="Fungal Divers.">
        <title>Resolving the Mortierellaceae phylogeny through synthesis of multi-gene phylogenetics and phylogenomics.</title>
        <authorList>
            <person name="Vandepol N."/>
            <person name="Liber J."/>
            <person name="Desiro A."/>
            <person name="Na H."/>
            <person name="Kennedy M."/>
            <person name="Barry K."/>
            <person name="Grigoriev I.V."/>
            <person name="Miller A.N."/>
            <person name="O'Donnell K."/>
            <person name="Stajich J.E."/>
            <person name="Bonito G."/>
        </authorList>
    </citation>
    <scope>NUCLEOTIDE SEQUENCE</scope>
    <source>
        <strain evidence="6">MES-2147</strain>
    </source>
</reference>
<accession>A0A9P6IIY2</accession>
<evidence type="ECO:0000259" key="5">
    <source>
        <dbReference type="PROSITE" id="PS50015"/>
    </source>
</evidence>
<evidence type="ECO:0000256" key="4">
    <source>
        <dbReference type="SAM" id="SignalP"/>
    </source>
</evidence>
<keyword evidence="7" id="KW-1185">Reference proteome</keyword>
<feature type="non-terminal residue" evidence="6">
    <location>
        <position position="1"/>
    </location>
</feature>
<dbReference type="AlphaFoldDB" id="A0A9P6IIY2"/>
<protein>
    <recommendedName>
        <fullName evidence="5">Saposin B-type domain-containing protein</fullName>
    </recommendedName>
</protein>
<dbReference type="PROSITE" id="PS50015">
    <property type="entry name" value="SAP_B"/>
    <property type="match status" value="1"/>
</dbReference>
<dbReference type="EMBL" id="JAAAHW010010426">
    <property type="protein sequence ID" value="KAF9926168.1"/>
    <property type="molecule type" value="Genomic_DNA"/>
</dbReference>
<dbReference type="OrthoDB" id="282973at2759"/>
<dbReference type="SUPFAM" id="SSF47862">
    <property type="entry name" value="Saposin"/>
    <property type="match status" value="1"/>
</dbReference>
<name>A0A9P6IIY2_9FUNG</name>
<feature type="chain" id="PRO_5040223105" description="Saposin B-type domain-containing protein" evidence="4">
    <location>
        <begin position="21"/>
        <end position="232"/>
    </location>
</feature>
<feature type="domain" description="Saposin B-type" evidence="5">
    <location>
        <begin position="44"/>
        <end position="128"/>
    </location>
</feature>
<dbReference type="SUPFAM" id="SSF56300">
    <property type="entry name" value="Metallo-dependent phosphatases"/>
    <property type="match status" value="1"/>
</dbReference>
<keyword evidence="1" id="KW-0378">Hydrolase</keyword>
<dbReference type="InterPro" id="IPR011001">
    <property type="entry name" value="Saposin-like"/>
</dbReference>
<gene>
    <name evidence="6" type="ORF">BGZ65_007390</name>
</gene>
<evidence type="ECO:0000256" key="2">
    <source>
        <dbReference type="ARBA" id="ARBA00023157"/>
    </source>
</evidence>
<keyword evidence="2" id="KW-1015">Disulfide bond</keyword>
<evidence type="ECO:0000313" key="6">
    <source>
        <dbReference type="EMBL" id="KAF9926168.1"/>
    </source>
</evidence>
<keyword evidence="4" id="KW-0732">Signal</keyword>
<organism evidence="6 7">
    <name type="scientific">Modicella reniformis</name>
    <dbReference type="NCBI Taxonomy" id="1440133"/>
    <lineage>
        <taxon>Eukaryota</taxon>
        <taxon>Fungi</taxon>
        <taxon>Fungi incertae sedis</taxon>
        <taxon>Mucoromycota</taxon>
        <taxon>Mortierellomycotina</taxon>
        <taxon>Mortierellomycetes</taxon>
        <taxon>Mortierellales</taxon>
        <taxon>Mortierellaceae</taxon>
        <taxon>Modicella</taxon>
    </lineage>
</organism>